<feature type="region of interest" description="Disordered" evidence="3">
    <location>
        <begin position="1822"/>
        <end position="1841"/>
    </location>
</feature>
<dbReference type="SMART" id="SM00369">
    <property type="entry name" value="LRR_TYP"/>
    <property type="match status" value="4"/>
</dbReference>
<dbReference type="EMBL" id="CP111020">
    <property type="protein sequence ID" value="WAR15320.1"/>
    <property type="molecule type" value="Genomic_DNA"/>
</dbReference>
<evidence type="ECO:0000256" key="2">
    <source>
        <dbReference type="ARBA" id="ARBA00022737"/>
    </source>
</evidence>
<protein>
    <submittedName>
        <fullName evidence="5">PATS1-like protein</fullName>
    </submittedName>
</protein>
<dbReference type="PANTHER" id="PTHR45752">
    <property type="entry name" value="LEUCINE-RICH REPEAT-CONTAINING"/>
    <property type="match status" value="1"/>
</dbReference>
<dbReference type="InterPro" id="IPR036388">
    <property type="entry name" value="WH-like_DNA-bd_sf"/>
</dbReference>
<proteinExistence type="predicted"/>
<keyword evidence="1" id="KW-0433">Leucine-rich repeat</keyword>
<dbReference type="Gene3D" id="3.30.310.200">
    <property type="match status" value="1"/>
</dbReference>
<dbReference type="SMART" id="SM00561">
    <property type="entry name" value="MBT"/>
    <property type="match status" value="1"/>
</dbReference>
<dbReference type="InterPro" id="IPR003591">
    <property type="entry name" value="Leu-rich_rpt_typical-subtyp"/>
</dbReference>
<reference evidence="5" key="1">
    <citation type="submission" date="2022-11" db="EMBL/GenBank/DDBJ databases">
        <title>Centuries of genome instability and evolution in soft-shell clam transmissible cancer (bioRxiv).</title>
        <authorList>
            <person name="Hart S.F.M."/>
            <person name="Yonemitsu M.A."/>
            <person name="Giersch R.M."/>
            <person name="Beal B.F."/>
            <person name="Arriagada G."/>
            <person name="Davis B.W."/>
            <person name="Ostrander E.A."/>
            <person name="Goff S.P."/>
            <person name="Metzger M.J."/>
        </authorList>
    </citation>
    <scope>NUCLEOTIDE SEQUENCE</scope>
    <source>
        <strain evidence="5">MELC-2E11</strain>
        <tissue evidence="5">Siphon/mantle</tissue>
    </source>
</reference>
<feature type="compositionally biased region" description="Polar residues" evidence="3">
    <location>
        <begin position="2032"/>
        <end position="2048"/>
    </location>
</feature>
<dbReference type="InterPro" id="IPR004092">
    <property type="entry name" value="Mbt"/>
</dbReference>
<evidence type="ECO:0000313" key="5">
    <source>
        <dbReference type="EMBL" id="WAR15320.1"/>
    </source>
</evidence>
<dbReference type="InterPro" id="IPR001611">
    <property type="entry name" value="Leu-rich_rpt"/>
</dbReference>
<feature type="compositionally biased region" description="Basic and acidic residues" evidence="3">
    <location>
        <begin position="2008"/>
        <end position="2021"/>
    </location>
</feature>
<dbReference type="Pfam" id="PF25497">
    <property type="entry name" value="COR-B"/>
    <property type="match status" value="1"/>
</dbReference>
<dbReference type="Pfam" id="PF13855">
    <property type="entry name" value="LRR_8"/>
    <property type="match status" value="1"/>
</dbReference>
<dbReference type="PANTHER" id="PTHR45752:SF187">
    <property type="entry name" value="LEUCINE-RICH REPEAT AND IQ DOMAIN-CONTAINING PROTEIN 4"/>
    <property type="match status" value="1"/>
</dbReference>
<name>A0ABY7EZH7_MYAAR</name>
<sequence length="2048" mass="231982">MMKKAKGKKVQQSEGKKPLARKTLPARFEEYVDNEARPTIQALANPETYEGPQNELYALPTTEAPSIQSVSKADNVIQHAPQRQLGPRVEPYAPVDFFSVMEKNNGVFPPPARKPVSRSVKQSDIYKEDIGDKEFYPLSKALARKATLVKSNGTDFSLDFSGMYQLTDFALFCMLKANNSAKCSMSVSPLLVTKRTLYIFTVESGEDPKLRAKEIFGHICLILSKAKQEMKAVVSGLEKVCELYPEYQEMGQPLHIFLTSDKKDKMIANGVLSLSSAPASIEKHMELLGTTGNAISLKLVDETTPIWCSVEWLSNVLTVAYSSPSNPIGLVGLNSDVSLWRTDDLKKKLVSSGFSSDQDYFFPEIPPYERQKADFYTVGFEVKFAAPMPRTILGQLMFLCSNLRKWMMAWKEGAIFQEGIAESLIVHDSEKSDGKVLSVYCHSFKKDRSPGVMKKIKFTVWNTIAQFRKLLDFVLISNDLPYEMQLLTEEKDAISGKRTDVNYLPDALVNPLISHHIYEKKIDAMICKNKPIDVSYTDGLTVIDMEKEKKALTGYIEINLIKSSIDVSLTDGDKSIPIDATKLPVVGDTVTMLLDRKENSQNQELSIYRNSQCIGTVEVPNKYSAQYKPFVTVKKAAEFQVLPYSSRDEKQLSTLHPDMRLEAIDKKNPSKVFEDGKVQIHFDGWGDNYDYVTTMDDPALHPIGWMDANKQNNKHLTQMLQSPHLQEFSILQRFKTSDTLYEFFSVHNRFFCLLPRNFSMSMMKYPSLQSVMDYSHQNVHVLCPGLKMDVLHLVDDAGFPLPNSEIFSNPQNAKYLINCIAGLALQPSVLPSSCSNLVLGYQGEAQTENIFLRLLFMYINTLDLNAGDPSTKTGFSAELMDVVNSALKDKDVSKKFVDGDNIRCIGHANSSLANQDIKEINLAEYSQLYNFLTRIDFQNNQLETLPDEFFTSFVVLESLNLSKNKIEKLPSGIGKLKEITEINVAHNKLTELPSDFAGLKETLLFLDISHNPLNHLPHNVSFLTKLEELHAENVGNVDLSDVIKLKQLTVLNVGYNLINSIPDQLGELPLEYLNLSGVPWIPESNYPSIVMFTKALSSNNVTNVMGKEEMLKLFSGADVDESSDLSKQEVVALNQTTLLKKYPRLGLKGLTFEKKLNLKNCYELNTPPKEIVSRGFVAVMGYLKRLRLGSIPCKRTKLMMVGLGGADHDEPITDGIQIKSWEIPVEDDKVTYSVWDFAGQTVYYNTHQGVEALRNIIVKLTLQQKYMGEKIPEAYLTLEKKIIQLKQEKNLDIMPFKSMESVAATCGIFDRNEMVQAIQFLHDLGAVQFFDTDFLRSMVVIYPQWIVDVMACLVTVHEGAVQVRLNQYSSGSLMWKTGSYLKKNNHIALMLQTDDREVIVRAQGFRPENFIFIVHEMIESLINESYAGVKYDFQIPCKDCLNMNVKDPSMMSYLKVVKALELNVPFIQCDKFFHISSIQDLKESMPSDKLTNMDSHLQSSVRELKDLNTETKISTFFMYTSKNVPSADQAGNMVHPAKIYEDLRSKEFLNVSYTDRPETMDMEALTLTLKSTSVIIVGMSDEFCDNPECKKVLLYLKDVLHKPILLVLLGTTKKWQKGDMNYSFGTEVYVDMQNKTRYPHKIKELYEAIKKKEQAKVQKNVKKTSPKCFISYCWSNSHDAVLVKKSKQIEGALGWEKSDPRVVKSFLENQGVSCWLDVEQTGGVGVLAVGNKCKQVFMQMENEAGYLQVLKLVQDNLKNSKSSGEEKQSAELQRNVAFQEVLELTQRKLLRHITSNFINIDLEPYPNLFVIDFISEKERQRPLTISKEDSQSPESEKRKPDVNVMSKSKYVFRLLCEHLGGWHIVPTTIPFPDNLDPEEEKMTIENAAPYLSRIYTILKHANVKLECLVTPDGEIFQQRLEEIGVNSSDFKESYLDLRNTVINQDKAKSLAALQRCHVNGKMVWLCDEHKNASKSMTESRYQGKISAEPEKNIPIGDMPESFAGEVETESKETTETNDGKEKKRIFRKHLSSQKPSLNRQTSQMCSVM</sequence>
<dbReference type="SUPFAM" id="SSF52058">
    <property type="entry name" value="L domain-like"/>
    <property type="match status" value="1"/>
</dbReference>
<dbReference type="InterPro" id="IPR032675">
    <property type="entry name" value="LRR_dom_sf"/>
</dbReference>
<dbReference type="Gene3D" id="3.30.70.1390">
    <property type="entry name" value="ROC domain from the Parkinson's disease-associated leucine-rich repeat kinase 2"/>
    <property type="match status" value="1"/>
</dbReference>
<feature type="region of interest" description="Disordered" evidence="3">
    <location>
        <begin position="1"/>
        <end position="32"/>
    </location>
</feature>
<dbReference type="Gene3D" id="3.80.10.10">
    <property type="entry name" value="Ribonuclease Inhibitor"/>
    <property type="match status" value="1"/>
</dbReference>
<accession>A0ABY7EZH7</accession>
<gene>
    <name evidence="5" type="ORF">MAR_005425</name>
</gene>
<dbReference type="Proteomes" id="UP001164746">
    <property type="component" value="Chromosome 9"/>
</dbReference>
<evidence type="ECO:0000259" key="4">
    <source>
        <dbReference type="Pfam" id="PF25497"/>
    </source>
</evidence>
<dbReference type="SUPFAM" id="SSF63748">
    <property type="entry name" value="Tudor/PWWP/MBT"/>
    <property type="match status" value="1"/>
</dbReference>
<evidence type="ECO:0000256" key="3">
    <source>
        <dbReference type="SAM" id="MobiDB-lite"/>
    </source>
</evidence>
<dbReference type="SMART" id="SM00364">
    <property type="entry name" value="LRR_BAC"/>
    <property type="match status" value="5"/>
</dbReference>
<feature type="domain" description="C-terminal of Roc COR-B" evidence="4">
    <location>
        <begin position="1362"/>
        <end position="1481"/>
    </location>
</feature>
<evidence type="ECO:0000256" key="1">
    <source>
        <dbReference type="ARBA" id="ARBA00022614"/>
    </source>
</evidence>
<dbReference type="PROSITE" id="PS51450">
    <property type="entry name" value="LRR"/>
    <property type="match status" value="2"/>
</dbReference>
<evidence type="ECO:0000313" key="6">
    <source>
        <dbReference type="Proteomes" id="UP001164746"/>
    </source>
</evidence>
<dbReference type="Pfam" id="PF02820">
    <property type="entry name" value="MBT"/>
    <property type="match status" value="1"/>
</dbReference>
<dbReference type="Gene3D" id="1.10.10.10">
    <property type="entry name" value="Winged helix-like DNA-binding domain superfamily/Winged helix DNA-binding domain"/>
    <property type="match status" value="1"/>
</dbReference>
<dbReference type="InterPro" id="IPR050715">
    <property type="entry name" value="LRR-SigEffector_domain"/>
</dbReference>
<keyword evidence="6" id="KW-1185">Reference proteome</keyword>
<feature type="region of interest" description="Disordered" evidence="3">
    <location>
        <begin position="1990"/>
        <end position="2048"/>
    </location>
</feature>
<keyword evidence="2" id="KW-0677">Repeat</keyword>
<dbReference type="Gene3D" id="2.30.30.140">
    <property type="match status" value="1"/>
</dbReference>
<feature type="compositionally biased region" description="Basic residues" evidence="3">
    <location>
        <begin position="2022"/>
        <end position="2031"/>
    </location>
</feature>
<organism evidence="5 6">
    <name type="scientific">Mya arenaria</name>
    <name type="common">Soft-shell clam</name>
    <dbReference type="NCBI Taxonomy" id="6604"/>
    <lineage>
        <taxon>Eukaryota</taxon>
        <taxon>Metazoa</taxon>
        <taxon>Spiralia</taxon>
        <taxon>Lophotrochozoa</taxon>
        <taxon>Mollusca</taxon>
        <taxon>Bivalvia</taxon>
        <taxon>Autobranchia</taxon>
        <taxon>Heteroconchia</taxon>
        <taxon>Euheterodonta</taxon>
        <taxon>Imparidentia</taxon>
        <taxon>Neoheterodontei</taxon>
        <taxon>Myida</taxon>
        <taxon>Myoidea</taxon>
        <taxon>Myidae</taxon>
        <taxon>Mya</taxon>
    </lineage>
</organism>
<dbReference type="InterPro" id="IPR057263">
    <property type="entry name" value="COR-B"/>
</dbReference>